<keyword evidence="2" id="KW-1133">Transmembrane helix</keyword>
<dbReference type="SUPFAM" id="SSF51735">
    <property type="entry name" value="NAD(P)-binding Rossmann-fold domains"/>
    <property type="match status" value="1"/>
</dbReference>
<keyword evidence="2" id="KW-0812">Transmembrane</keyword>
<proteinExistence type="predicted"/>
<evidence type="ECO:0000313" key="4">
    <source>
        <dbReference type="Proteomes" id="UP001412067"/>
    </source>
</evidence>
<dbReference type="Proteomes" id="UP001412067">
    <property type="component" value="Unassembled WGS sequence"/>
</dbReference>
<dbReference type="InterPro" id="IPR050425">
    <property type="entry name" value="NAD(P)_dehydrat-like"/>
</dbReference>
<accession>A0ABR2M6J3</accession>
<comment type="caution">
    <text evidence="3">The sequence shown here is derived from an EMBL/GenBank/DDBJ whole genome shotgun (WGS) entry which is preliminary data.</text>
</comment>
<feature type="transmembrane region" description="Helical" evidence="2">
    <location>
        <begin position="6"/>
        <end position="27"/>
    </location>
</feature>
<evidence type="ECO:0000313" key="3">
    <source>
        <dbReference type="EMBL" id="KAK8959256.1"/>
    </source>
</evidence>
<evidence type="ECO:0000256" key="1">
    <source>
        <dbReference type="ARBA" id="ARBA00023002"/>
    </source>
</evidence>
<dbReference type="Gene3D" id="3.40.50.720">
    <property type="entry name" value="NAD(P)-binding Rossmann-like Domain"/>
    <property type="match status" value="1"/>
</dbReference>
<reference evidence="3 4" key="1">
    <citation type="journal article" date="2022" name="Nat. Plants">
        <title>Genomes of leafy and leafless Platanthera orchids illuminate the evolution of mycoheterotrophy.</title>
        <authorList>
            <person name="Li M.H."/>
            <person name="Liu K.W."/>
            <person name="Li Z."/>
            <person name="Lu H.C."/>
            <person name="Ye Q.L."/>
            <person name="Zhang D."/>
            <person name="Wang J.Y."/>
            <person name="Li Y.F."/>
            <person name="Zhong Z.M."/>
            <person name="Liu X."/>
            <person name="Yu X."/>
            <person name="Liu D.K."/>
            <person name="Tu X.D."/>
            <person name="Liu B."/>
            <person name="Hao Y."/>
            <person name="Liao X.Y."/>
            <person name="Jiang Y.T."/>
            <person name="Sun W.H."/>
            <person name="Chen J."/>
            <person name="Chen Y.Q."/>
            <person name="Ai Y."/>
            <person name="Zhai J.W."/>
            <person name="Wu S.S."/>
            <person name="Zhou Z."/>
            <person name="Hsiao Y.Y."/>
            <person name="Wu W.L."/>
            <person name="Chen Y.Y."/>
            <person name="Lin Y.F."/>
            <person name="Hsu J.L."/>
            <person name="Li C.Y."/>
            <person name="Wang Z.W."/>
            <person name="Zhao X."/>
            <person name="Zhong W.Y."/>
            <person name="Ma X.K."/>
            <person name="Ma L."/>
            <person name="Huang J."/>
            <person name="Chen G.Z."/>
            <person name="Huang M.Z."/>
            <person name="Huang L."/>
            <person name="Peng D.H."/>
            <person name="Luo Y.B."/>
            <person name="Zou S.Q."/>
            <person name="Chen S.P."/>
            <person name="Lan S."/>
            <person name="Tsai W.C."/>
            <person name="Van de Peer Y."/>
            <person name="Liu Z.J."/>
        </authorList>
    </citation>
    <scope>NUCLEOTIDE SEQUENCE [LARGE SCALE GENOMIC DNA]</scope>
    <source>
        <strain evidence="3">Lor288</strain>
    </source>
</reference>
<keyword evidence="2" id="KW-0472">Membrane</keyword>
<keyword evidence="4" id="KW-1185">Reference proteome</keyword>
<protein>
    <submittedName>
        <fullName evidence="3">Dihydroflavonol-4-reductase</fullName>
    </submittedName>
</protein>
<dbReference type="PANTHER" id="PTHR10366">
    <property type="entry name" value="NAD DEPENDENT EPIMERASE/DEHYDRATASE"/>
    <property type="match status" value="1"/>
</dbReference>
<keyword evidence="1" id="KW-0560">Oxidoreductase</keyword>
<organism evidence="3 4">
    <name type="scientific">Platanthera guangdongensis</name>
    <dbReference type="NCBI Taxonomy" id="2320717"/>
    <lineage>
        <taxon>Eukaryota</taxon>
        <taxon>Viridiplantae</taxon>
        <taxon>Streptophyta</taxon>
        <taxon>Embryophyta</taxon>
        <taxon>Tracheophyta</taxon>
        <taxon>Spermatophyta</taxon>
        <taxon>Magnoliopsida</taxon>
        <taxon>Liliopsida</taxon>
        <taxon>Asparagales</taxon>
        <taxon>Orchidaceae</taxon>
        <taxon>Orchidoideae</taxon>
        <taxon>Orchideae</taxon>
        <taxon>Orchidinae</taxon>
        <taxon>Platanthera</taxon>
    </lineage>
</organism>
<gene>
    <name evidence="3" type="primary">A</name>
    <name evidence="3" type="ORF">KSP40_PGU019266</name>
</gene>
<sequence length="100" mass="11368">MTAGVGKFVCVIEASSFIVSWLINLFLSRGYIVKSTLRDLVDPRRMGHLRSLEGLAKRLYWFKANLVEEGSFDAAIDGCDCVSIQHLRFFLVKLMTRRSP</sequence>
<dbReference type="InterPro" id="IPR036291">
    <property type="entry name" value="NAD(P)-bd_dom_sf"/>
</dbReference>
<evidence type="ECO:0000256" key="2">
    <source>
        <dbReference type="SAM" id="Phobius"/>
    </source>
</evidence>
<name>A0ABR2M6J3_9ASPA</name>
<dbReference type="PANTHER" id="PTHR10366:SF852">
    <property type="entry name" value="CINNAMOYL-COA REDUCTASE CAD2"/>
    <property type="match status" value="1"/>
</dbReference>
<dbReference type="EMBL" id="JBBWWR010000012">
    <property type="protein sequence ID" value="KAK8959256.1"/>
    <property type="molecule type" value="Genomic_DNA"/>
</dbReference>